<dbReference type="Proteomes" id="UP001652625">
    <property type="component" value="Chromosome 13"/>
</dbReference>
<protein>
    <submittedName>
        <fullName evidence="3">Ubiquitin-conjugating enzyme E2 Q2 isoform X4</fullName>
    </submittedName>
</protein>
<dbReference type="SUPFAM" id="SSF54495">
    <property type="entry name" value="UBC-like"/>
    <property type="match status" value="1"/>
</dbReference>
<accession>A0ABM4DEJ4</accession>
<name>A0ABM4DEJ4_HYDVU</name>
<reference evidence="3" key="1">
    <citation type="submission" date="2025-08" db="UniProtKB">
        <authorList>
            <consortium name="RefSeq"/>
        </authorList>
    </citation>
    <scope>IDENTIFICATION</scope>
</reference>
<proteinExistence type="predicted"/>
<keyword evidence="2" id="KW-1185">Reference proteome</keyword>
<dbReference type="PROSITE" id="PS50127">
    <property type="entry name" value="UBC_2"/>
    <property type="match status" value="1"/>
</dbReference>
<dbReference type="InterPro" id="IPR016135">
    <property type="entry name" value="UBQ-conjugating_enzyme/RWD"/>
</dbReference>
<sequence>MTSRLKVLRKEIKYLKEIFSKEHSVMCIKTANVDDISLSYIGIDNKVHDISCSIAGMYPDVAPIWFSESEDHKLSGIIEYINTLSAKKSLLVLMATTLAIELYKLNNLEIPATLKDVKLPDELDEPITMEEFAEDEDTMHVIDEDDNFDAHVEYDADVLSDEKKEKEELGLDSFTQLQNLRVSQRQEFLSGRISGSVQATDRLMKELKNIYKSNSFKLKIYTIELKDGTNLYDWYVKLKGFDKESGLYKDLQALYKKDLKTDHICFNITYSSRFPMEPPFIRICYPVISGGLILFIQVIKQKQHTDL</sequence>
<evidence type="ECO:0000259" key="1">
    <source>
        <dbReference type="PROSITE" id="PS50127"/>
    </source>
</evidence>
<dbReference type="RefSeq" id="XP_065672829.1">
    <property type="nucleotide sequence ID" value="XM_065816757.1"/>
</dbReference>
<dbReference type="Gene3D" id="3.10.110.10">
    <property type="entry name" value="Ubiquitin Conjugating Enzyme"/>
    <property type="match status" value="1"/>
</dbReference>
<evidence type="ECO:0000313" key="3">
    <source>
        <dbReference type="RefSeq" id="XP_065672829.1"/>
    </source>
</evidence>
<gene>
    <name evidence="3" type="primary">LOC100200247</name>
</gene>
<dbReference type="GeneID" id="100200247"/>
<organism evidence="2 3">
    <name type="scientific">Hydra vulgaris</name>
    <name type="common">Hydra</name>
    <name type="synonym">Hydra attenuata</name>
    <dbReference type="NCBI Taxonomy" id="6087"/>
    <lineage>
        <taxon>Eukaryota</taxon>
        <taxon>Metazoa</taxon>
        <taxon>Cnidaria</taxon>
        <taxon>Hydrozoa</taxon>
        <taxon>Hydroidolina</taxon>
        <taxon>Anthoathecata</taxon>
        <taxon>Aplanulata</taxon>
        <taxon>Hydridae</taxon>
        <taxon>Hydra</taxon>
    </lineage>
</organism>
<evidence type="ECO:0000313" key="2">
    <source>
        <dbReference type="Proteomes" id="UP001652625"/>
    </source>
</evidence>
<dbReference type="CDD" id="cd23802">
    <property type="entry name" value="UBCc_UBE2Q"/>
    <property type="match status" value="1"/>
</dbReference>
<feature type="domain" description="UBC core" evidence="1">
    <location>
        <begin position="198"/>
        <end position="307"/>
    </location>
</feature>
<dbReference type="InterPro" id="IPR000608">
    <property type="entry name" value="UBC"/>
</dbReference>